<evidence type="ECO:0000259" key="3">
    <source>
        <dbReference type="SMART" id="SM00849"/>
    </source>
</evidence>
<dbReference type="InterPro" id="IPR001279">
    <property type="entry name" value="Metallo-B-lactamas"/>
</dbReference>
<proteinExistence type="inferred from homology"/>
<dbReference type="EMBL" id="VTUX01000009">
    <property type="protein sequence ID" value="KAA1188822.1"/>
    <property type="molecule type" value="Genomic_DNA"/>
</dbReference>
<dbReference type="AlphaFoldDB" id="A0A5B0WP90"/>
<protein>
    <submittedName>
        <fullName evidence="4">MBL fold metallo-hydrolase</fullName>
    </submittedName>
</protein>
<dbReference type="CDD" id="cd16282">
    <property type="entry name" value="metallo-hydrolase-like_MBL-fold"/>
    <property type="match status" value="1"/>
</dbReference>
<keyword evidence="4" id="KW-0378">Hydrolase</keyword>
<evidence type="ECO:0000256" key="2">
    <source>
        <dbReference type="SAM" id="SignalP"/>
    </source>
</evidence>
<evidence type="ECO:0000313" key="4">
    <source>
        <dbReference type="EMBL" id="KAA1188822.1"/>
    </source>
</evidence>
<dbReference type="PANTHER" id="PTHR42951:SF4">
    <property type="entry name" value="ACYL-COENZYME A THIOESTERASE MBLAC2"/>
    <property type="match status" value="1"/>
</dbReference>
<name>A0A5B0WP90_9GAMM</name>
<gene>
    <name evidence="4" type="ORF">F0M18_16585</name>
</gene>
<keyword evidence="5" id="KW-1185">Reference proteome</keyword>
<dbReference type="PANTHER" id="PTHR42951">
    <property type="entry name" value="METALLO-BETA-LACTAMASE DOMAIN-CONTAINING"/>
    <property type="match status" value="1"/>
</dbReference>
<dbReference type="InterPro" id="IPR050855">
    <property type="entry name" value="NDM-1-like"/>
</dbReference>
<dbReference type="Pfam" id="PF00753">
    <property type="entry name" value="Lactamase_B"/>
    <property type="match status" value="1"/>
</dbReference>
<dbReference type="InterPro" id="IPR036866">
    <property type="entry name" value="RibonucZ/Hydroxyglut_hydro"/>
</dbReference>
<dbReference type="Gene3D" id="3.60.15.10">
    <property type="entry name" value="Ribonuclease Z/Hydroxyacylglutathione hydrolase-like"/>
    <property type="match status" value="1"/>
</dbReference>
<organism evidence="4 5">
    <name type="scientific">Pseudohalioglobus sediminis</name>
    <dbReference type="NCBI Taxonomy" id="2606449"/>
    <lineage>
        <taxon>Bacteria</taxon>
        <taxon>Pseudomonadati</taxon>
        <taxon>Pseudomonadota</taxon>
        <taxon>Gammaproteobacteria</taxon>
        <taxon>Cellvibrionales</taxon>
        <taxon>Halieaceae</taxon>
        <taxon>Pseudohalioglobus</taxon>
    </lineage>
</organism>
<dbReference type="GO" id="GO:0016787">
    <property type="term" value="F:hydrolase activity"/>
    <property type="evidence" value="ECO:0007669"/>
    <property type="project" value="UniProtKB-KW"/>
</dbReference>
<feature type="domain" description="Metallo-beta-lactamase" evidence="3">
    <location>
        <begin position="46"/>
        <end position="231"/>
    </location>
</feature>
<evidence type="ECO:0000313" key="5">
    <source>
        <dbReference type="Proteomes" id="UP000323708"/>
    </source>
</evidence>
<keyword evidence="2" id="KW-0732">Signal</keyword>
<dbReference type="SUPFAM" id="SSF56281">
    <property type="entry name" value="Metallo-hydrolase/oxidoreductase"/>
    <property type="match status" value="1"/>
</dbReference>
<comment type="similarity">
    <text evidence="1">Belongs to the metallo-beta-lactamase superfamily. Class-B beta-lactamase family.</text>
</comment>
<accession>A0A5B0WP90</accession>
<dbReference type="Proteomes" id="UP000323708">
    <property type="component" value="Unassembled WGS sequence"/>
</dbReference>
<evidence type="ECO:0000256" key="1">
    <source>
        <dbReference type="ARBA" id="ARBA00005250"/>
    </source>
</evidence>
<reference evidence="4 5" key="1">
    <citation type="submission" date="2019-09" db="EMBL/GenBank/DDBJ databases">
        <authorList>
            <person name="Chen X.-Y."/>
        </authorList>
    </citation>
    <scope>NUCLEOTIDE SEQUENCE [LARGE SCALE GENOMIC DNA]</scope>
    <source>
        <strain evidence="4 5">NY5</strain>
    </source>
</reference>
<dbReference type="RefSeq" id="WP_149612585.1">
    <property type="nucleotide sequence ID" value="NZ_VTUX01000009.1"/>
</dbReference>
<comment type="caution">
    <text evidence="4">The sequence shown here is derived from an EMBL/GenBank/DDBJ whole genome shotgun (WGS) entry which is preliminary data.</text>
</comment>
<sequence>MNKTLSLVAGLGLVLVAGAAVAKEASSPSVNVTPIKGPLYMLKGRGGNVVASVGNDGVLLIDSDYAEYAEAHAEALAGLKSSEDAPRFLLNTHWHFDHVGGNFYWGEQGTVILAHENIYQRMSTRQEMKAFDRVVEPSPPAALPVVTYADAIAVRFNGDTLQVQHFPSGHTDGDSMVFFTEQNVVHMGDHYFAGAFPFVDLGSGGNVFGFIANVEKALTMMDENTVVVPGHGPLSTRDDLQADLAAIKSSAEQVSKLLQEGKSVEDITAQGLGPDYADYGKGFIKEAAWISFVAGSL</sequence>
<feature type="signal peptide" evidence="2">
    <location>
        <begin position="1"/>
        <end position="22"/>
    </location>
</feature>
<dbReference type="GO" id="GO:0017001">
    <property type="term" value="P:antibiotic catabolic process"/>
    <property type="evidence" value="ECO:0007669"/>
    <property type="project" value="UniProtKB-ARBA"/>
</dbReference>
<dbReference type="SMART" id="SM00849">
    <property type="entry name" value="Lactamase_B"/>
    <property type="match status" value="1"/>
</dbReference>
<feature type="chain" id="PRO_5022700953" evidence="2">
    <location>
        <begin position="23"/>
        <end position="297"/>
    </location>
</feature>